<protein>
    <submittedName>
        <fullName evidence="5">Nose resistant to fluoxetine protein 6-like</fullName>
    </submittedName>
</protein>
<keyword evidence="4" id="KW-1185">Reference proteome</keyword>
<dbReference type="Pfam" id="PF01757">
    <property type="entry name" value="Acyl_transf_3"/>
    <property type="match status" value="1"/>
</dbReference>
<keyword evidence="1" id="KW-0812">Transmembrane</keyword>
<dbReference type="InterPro" id="IPR006621">
    <property type="entry name" value="Nose-resist-to-fluoxetine_N"/>
</dbReference>
<reference evidence="5" key="1">
    <citation type="submission" date="2025-08" db="UniProtKB">
        <authorList>
            <consortium name="RefSeq"/>
        </authorList>
    </citation>
    <scope>IDENTIFICATION</scope>
    <source>
        <strain evidence="5">15112-1751.03</strain>
        <tissue evidence="5">Whole Adult</tissue>
    </source>
</reference>
<evidence type="ECO:0000313" key="4">
    <source>
        <dbReference type="Proteomes" id="UP000515160"/>
    </source>
</evidence>
<dbReference type="PANTHER" id="PTHR11161">
    <property type="entry name" value="O-ACYLTRANSFERASE"/>
    <property type="match status" value="1"/>
</dbReference>
<feature type="transmembrane region" description="Helical" evidence="1">
    <location>
        <begin position="567"/>
        <end position="588"/>
    </location>
</feature>
<dbReference type="InterPro" id="IPR002656">
    <property type="entry name" value="Acyl_transf_3_dom"/>
</dbReference>
<dbReference type="OrthoDB" id="118951at2759"/>
<dbReference type="PANTHER" id="PTHR11161:SF0">
    <property type="entry name" value="O-ACYLTRANSFERASE LIKE PROTEIN"/>
    <property type="match status" value="1"/>
</dbReference>
<sequence>MVKSIVIILLLKLIAGLTLISAMQLKIPPMDQVEPREFLEMRKLQSLSLEFTQQFKNITLKDLEIPSERIPSLQDLQCLADVGLWMSGISSASMWSIKMIDAWGSKPAGILSLNIIDLGNYEQCININQLIATNHAIKGKYCMAEIPFGKMLGIESNVMRSVSLKIGVCFPSSCSSNNIDTLLNRAIQSLLNVTHSGELINPDTCQTADREPFPGLTIFTIVLLSVFGALALLATLYDYFICQDQSQLPVLIKIFSIRASSRALFRTTNPKSNPNVIDCLHGMRCMSLLWVVFGHEYMFGMVQPNINQWSIVHWLQQPFQNLIVHAVFSVDTFFFLSGLLVIMIALRSMDKTKGKLNVPLMYLHRYLRLAPLVAVAILVYMQLLPLLVSGPVSNIGFDEYEKCERTWFWSLLFVQNYATTEICLAHSWYLGVDMQLYLLSPIFLFALYKWGKKAAIGIVVLMILLLVWMFTLMMVKEYSVYFRNGFGPADSNRWLYFSTHLHATPWLVGAVFGYFLHVNRGKSFKLTPLMVWAGWLLSLAIIFACEFSLVGYDKFGGPQLTMLGDALYYTLTRLGWPLALCWVVFACMQGYGGMANSFLSCPLWQPLSKLSYSVYIWHILIQEMNVRRIQTNTYFSDYEMMLKFWSDFGFTVLVSYATYVTIEAPLGGLESLLLSRSKPSPVAKAVPEIIKVEKNPISIENVDLEAAPIPTKITTGIEIETAADKASTSAAAETNDPQMNPN</sequence>
<feature type="signal peptide" evidence="2">
    <location>
        <begin position="1"/>
        <end position="22"/>
    </location>
</feature>
<dbReference type="Proteomes" id="UP000515160">
    <property type="component" value="Chromosome X"/>
</dbReference>
<evidence type="ECO:0000313" key="5">
    <source>
        <dbReference type="RefSeq" id="XP_034117935.1"/>
    </source>
</evidence>
<keyword evidence="1" id="KW-0472">Membrane</keyword>
<feature type="chain" id="PRO_5028314435" evidence="2">
    <location>
        <begin position="23"/>
        <end position="742"/>
    </location>
</feature>
<feature type="transmembrane region" description="Helical" evidence="1">
    <location>
        <begin position="495"/>
        <end position="517"/>
    </location>
</feature>
<dbReference type="RefSeq" id="XP_034117935.1">
    <property type="nucleotide sequence ID" value="XM_034262044.2"/>
</dbReference>
<feature type="transmembrane region" description="Helical" evidence="1">
    <location>
        <begin position="213"/>
        <end position="237"/>
    </location>
</feature>
<dbReference type="GeneID" id="117576903"/>
<dbReference type="AlphaFoldDB" id="A0A6P8Y3A6"/>
<feature type="transmembrane region" description="Helical" evidence="1">
    <location>
        <begin position="428"/>
        <end position="448"/>
    </location>
</feature>
<organism evidence="4 5">
    <name type="scientific">Drosophila albomicans</name>
    <name type="common">Fruit fly</name>
    <dbReference type="NCBI Taxonomy" id="7291"/>
    <lineage>
        <taxon>Eukaryota</taxon>
        <taxon>Metazoa</taxon>
        <taxon>Ecdysozoa</taxon>
        <taxon>Arthropoda</taxon>
        <taxon>Hexapoda</taxon>
        <taxon>Insecta</taxon>
        <taxon>Pterygota</taxon>
        <taxon>Neoptera</taxon>
        <taxon>Endopterygota</taxon>
        <taxon>Diptera</taxon>
        <taxon>Brachycera</taxon>
        <taxon>Muscomorpha</taxon>
        <taxon>Ephydroidea</taxon>
        <taxon>Drosophilidae</taxon>
        <taxon>Drosophila</taxon>
    </lineage>
</organism>
<evidence type="ECO:0000259" key="3">
    <source>
        <dbReference type="SMART" id="SM00703"/>
    </source>
</evidence>
<dbReference type="Pfam" id="PF20146">
    <property type="entry name" value="NRF"/>
    <property type="match status" value="1"/>
</dbReference>
<evidence type="ECO:0000256" key="2">
    <source>
        <dbReference type="SAM" id="SignalP"/>
    </source>
</evidence>
<feature type="transmembrane region" description="Helical" evidence="1">
    <location>
        <begin position="529"/>
        <end position="552"/>
    </location>
</feature>
<dbReference type="GO" id="GO:0016747">
    <property type="term" value="F:acyltransferase activity, transferring groups other than amino-acyl groups"/>
    <property type="evidence" value="ECO:0007669"/>
    <property type="project" value="InterPro"/>
</dbReference>
<name>A0A6P8Y3A6_DROAB</name>
<gene>
    <name evidence="5" type="primary">LOC117576903</name>
</gene>
<keyword evidence="2" id="KW-0732">Signal</keyword>
<dbReference type="SMART" id="SM00703">
    <property type="entry name" value="NRF"/>
    <property type="match status" value="1"/>
</dbReference>
<dbReference type="InterPro" id="IPR052728">
    <property type="entry name" value="O2_lipid_transport_reg"/>
</dbReference>
<accession>A0A6P8Y3A6</accession>
<evidence type="ECO:0000256" key="1">
    <source>
        <dbReference type="SAM" id="Phobius"/>
    </source>
</evidence>
<feature type="domain" description="Nose resistant-to-fluoxetine protein N-terminal" evidence="3">
    <location>
        <begin position="75"/>
        <end position="207"/>
    </location>
</feature>
<feature type="transmembrane region" description="Helical" evidence="1">
    <location>
        <begin position="366"/>
        <end position="388"/>
    </location>
</feature>
<feature type="transmembrane region" description="Helical" evidence="1">
    <location>
        <begin position="455"/>
        <end position="475"/>
    </location>
</feature>
<feature type="transmembrane region" description="Helical" evidence="1">
    <location>
        <begin position="322"/>
        <end position="346"/>
    </location>
</feature>
<keyword evidence="1" id="KW-1133">Transmembrane helix</keyword>
<proteinExistence type="predicted"/>